<accession>A0A914YYY2</accession>
<organism evidence="1 2">
    <name type="scientific">Panagrolaimus superbus</name>
    <dbReference type="NCBI Taxonomy" id="310955"/>
    <lineage>
        <taxon>Eukaryota</taxon>
        <taxon>Metazoa</taxon>
        <taxon>Ecdysozoa</taxon>
        <taxon>Nematoda</taxon>
        <taxon>Chromadorea</taxon>
        <taxon>Rhabditida</taxon>
        <taxon>Tylenchina</taxon>
        <taxon>Panagrolaimomorpha</taxon>
        <taxon>Panagrolaimoidea</taxon>
        <taxon>Panagrolaimidae</taxon>
        <taxon>Panagrolaimus</taxon>
    </lineage>
</organism>
<reference evidence="2" key="1">
    <citation type="submission" date="2022-11" db="UniProtKB">
        <authorList>
            <consortium name="WormBaseParasite"/>
        </authorList>
    </citation>
    <scope>IDENTIFICATION</scope>
</reference>
<keyword evidence="1" id="KW-1185">Reference proteome</keyword>
<evidence type="ECO:0000313" key="2">
    <source>
        <dbReference type="WBParaSite" id="PSU_v2.g5319.t1"/>
    </source>
</evidence>
<evidence type="ECO:0000313" key="1">
    <source>
        <dbReference type="Proteomes" id="UP000887577"/>
    </source>
</evidence>
<proteinExistence type="predicted"/>
<dbReference type="Proteomes" id="UP000887577">
    <property type="component" value="Unplaced"/>
</dbReference>
<protein>
    <submittedName>
        <fullName evidence="2">Peptidase S1 domain-containing protein</fullName>
    </submittedName>
</protein>
<dbReference type="AlphaFoldDB" id="A0A914YYY2"/>
<sequence>MGHFIPAPFQQIPSEMCTEHFQKHGETFNGEQQSCGKGASPFINMELEEEEEEANKLNIFGSPCSAVASDIAANIDDEEIQYFISNKNHKMILLEDLQIEINPRKDVSFWHDIAFVLSESLNFDANERAKLNKNATFHSKDLQIIEQISESEIAWSKYDLYPEKVCARAFSDIHCCEFGSEQQICGPKHSERLPSTPLFDDRGKFVGIFSTENLYDHGQSVDVFTRIDANLEWIKSYF</sequence>
<dbReference type="WBParaSite" id="PSU_v2.g5319.t1">
    <property type="protein sequence ID" value="PSU_v2.g5319.t1"/>
    <property type="gene ID" value="PSU_v2.g5319"/>
</dbReference>
<name>A0A914YYY2_9BILA</name>